<dbReference type="SUPFAM" id="SSF56112">
    <property type="entry name" value="Protein kinase-like (PK-like)"/>
    <property type="match status" value="1"/>
</dbReference>
<organism evidence="1 2">
    <name type="scientific">Favolaschia claudopus</name>
    <dbReference type="NCBI Taxonomy" id="2862362"/>
    <lineage>
        <taxon>Eukaryota</taxon>
        <taxon>Fungi</taxon>
        <taxon>Dikarya</taxon>
        <taxon>Basidiomycota</taxon>
        <taxon>Agaricomycotina</taxon>
        <taxon>Agaricomycetes</taxon>
        <taxon>Agaricomycetidae</taxon>
        <taxon>Agaricales</taxon>
        <taxon>Marasmiineae</taxon>
        <taxon>Mycenaceae</taxon>
        <taxon>Favolaschia</taxon>
    </lineage>
</organism>
<reference evidence="1 2" key="1">
    <citation type="journal article" date="2024" name="J Genomics">
        <title>Draft genome sequencing and assembly of Favolaschia claudopus CIRM-BRFM 2984 isolated from oak limbs.</title>
        <authorList>
            <person name="Navarro D."/>
            <person name="Drula E."/>
            <person name="Chaduli D."/>
            <person name="Cazenave R."/>
            <person name="Ahrendt S."/>
            <person name="Wang J."/>
            <person name="Lipzen A."/>
            <person name="Daum C."/>
            <person name="Barry K."/>
            <person name="Grigoriev I.V."/>
            <person name="Favel A."/>
            <person name="Rosso M.N."/>
            <person name="Martin F."/>
        </authorList>
    </citation>
    <scope>NUCLEOTIDE SEQUENCE [LARGE SCALE GENOMIC DNA]</scope>
    <source>
        <strain evidence="1 2">CIRM-BRFM 2984</strain>
    </source>
</reference>
<name>A0AAW0AGL4_9AGAR</name>
<gene>
    <name evidence="1" type="ORF">R3P38DRAFT_3210794</name>
</gene>
<protein>
    <submittedName>
        <fullName evidence="1">Uncharacterized protein</fullName>
    </submittedName>
</protein>
<evidence type="ECO:0000313" key="2">
    <source>
        <dbReference type="Proteomes" id="UP001362999"/>
    </source>
</evidence>
<evidence type="ECO:0000313" key="1">
    <source>
        <dbReference type="EMBL" id="KAK7008514.1"/>
    </source>
</evidence>
<dbReference type="InterPro" id="IPR011009">
    <property type="entry name" value="Kinase-like_dom_sf"/>
</dbReference>
<dbReference type="Proteomes" id="UP001362999">
    <property type="component" value="Unassembled WGS sequence"/>
</dbReference>
<accession>A0AAW0AGL4</accession>
<keyword evidence="2" id="KW-1185">Reference proteome</keyword>
<sequence length="73" mass="8327">MANCDDQSNSQRVRHTWFMSPERANAAHPTYRPRQDDLWPLALVLFTMSSCSRPWIAAPPPTTATPPSFLTRK</sequence>
<proteinExistence type="predicted"/>
<dbReference type="AlphaFoldDB" id="A0AAW0AGL4"/>
<dbReference type="EMBL" id="JAWWNJ010000067">
    <property type="protein sequence ID" value="KAK7008514.1"/>
    <property type="molecule type" value="Genomic_DNA"/>
</dbReference>
<comment type="caution">
    <text evidence="1">The sequence shown here is derived from an EMBL/GenBank/DDBJ whole genome shotgun (WGS) entry which is preliminary data.</text>
</comment>